<organism evidence="2 3">
    <name type="scientific">Cymbomonas tetramitiformis</name>
    <dbReference type="NCBI Taxonomy" id="36881"/>
    <lineage>
        <taxon>Eukaryota</taxon>
        <taxon>Viridiplantae</taxon>
        <taxon>Chlorophyta</taxon>
        <taxon>Pyramimonadophyceae</taxon>
        <taxon>Pyramimonadales</taxon>
        <taxon>Pyramimonadaceae</taxon>
        <taxon>Cymbomonas</taxon>
    </lineage>
</organism>
<evidence type="ECO:0000313" key="3">
    <source>
        <dbReference type="Proteomes" id="UP001190700"/>
    </source>
</evidence>
<evidence type="ECO:0000256" key="1">
    <source>
        <dbReference type="SAM" id="MobiDB-lite"/>
    </source>
</evidence>
<proteinExistence type="predicted"/>
<accession>A0AAE0KSA1</accession>
<dbReference type="EMBL" id="LGRX02019425">
    <property type="protein sequence ID" value="KAK3258589.1"/>
    <property type="molecule type" value="Genomic_DNA"/>
</dbReference>
<gene>
    <name evidence="2" type="ORF">CYMTET_32370</name>
</gene>
<sequence length="76" mass="7724">MLFTGTTTIVADAGNCTESEVNDGDAEAVDDDGVPVEIVCTIDLSETIDRISDNEGTERKAPNGTVGGYNGDGSGA</sequence>
<reference evidence="2 3" key="1">
    <citation type="journal article" date="2015" name="Genome Biol. Evol.">
        <title>Comparative Genomics of a Bacterivorous Green Alga Reveals Evolutionary Causalities and Consequences of Phago-Mixotrophic Mode of Nutrition.</title>
        <authorList>
            <person name="Burns J.A."/>
            <person name="Paasch A."/>
            <person name="Narechania A."/>
            <person name="Kim E."/>
        </authorList>
    </citation>
    <scope>NUCLEOTIDE SEQUENCE [LARGE SCALE GENOMIC DNA]</scope>
    <source>
        <strain evidence="2 3">PLY_AMNH</strain>
    </source>
</reference>
<protein>
    <submittedName>
        <fullName evidence="2">Uncharacterized protein</fullName>
    </submittedName>
</protein>
<name>A0AAE0KSA1_9CHLO</name>
<evidence type="ECO:0000313" key="2">
    <source>
        <dbReference type="EMBL" id="KAK3258589.1"/>
    </source>
</evidence>
<feature type="compositionally biased region" description="Gly residues" evidence="1">
    <location>
        <begin position="65"/>
        <end position="76"/>
    </location>
</feature>
<feature type="region of interest" description="Disordered" evidence="1">
    <location>
        <begin position="51"/>
        <end position="76"/>
    </location>
</feature>
<comment type="caution">
    <text evidence="2">The sequence shown here is derived from an EMBL/GenBank/DDBJ whole genome shotgun (WGS) entry which is preliminary data.</text>
</comment>
<dbReference type="Proteomes" id="UP001190700">
    <property type="component" value="Unassembled WGS sequence"/>
</dbReference>
<keyword evidence="3" id="KW-1185">Reference proteome</keyword>
<feature type="compositionally biased region" description="Basic and acidic residues" evidence="1">
    <location>
        <begin position="51"/>
        <end position="61"/>
    </location>
</feature>
<dbReference type="AlphaFoldDB" id="A0AAE0KSA1"/>